<organism evidence="1 2">
    <name type="scientific">Cichorium intybus</name>
    <name type="common">Chicory</name>
    <dbReference type="NCBI Taxonomy" id="13427"/>
    <lineage>
        <taxon>Eukaryota</taxon>
        <taxon>Viridiplantae</taxon>
        <taxon>Streptophyta</taxon>
        <taxon>Embryophyta</taxon>
        <taxon>Tracheophyta</taxon>
        <taxon>Spermatophyta</taxon>
        <taxon>Magnoliopsida</taxon>
        <taxon>eudicotyledons</taxon>
        <taxon>Gunneridae</taxon>
        <taxon>Pentapetalae</taxon>
        <taxon>asterids</taxon>
        <taxon>campanulids</taxon>
        <taxon>Asterales</taxon>
        <taxon>Asteraceae</taxon>
        <taxon>Cichorioideae</taxon>
        <taxon>Cichorieae</taxon>
        <taxon>Cichoriinae</taxon>
        <taxon>Cichorium</taxon>
    </lineage>
</organism>
<gene>
    <name evidence="1" type="ORF">L2E82_37484</name>
</gene>
<protein>
    <submittedName>
        <fullName evidence="1">Uncharacterized protein</fullName>
    </submittedName>
</protein>
<evidence type="ECO:0000313" key="1">
    <source>
        <dbReference type="EMBL" id="KAI3708317.1"/>
    </source>
</evidence>
<keyword evidence="2" id="KW-1185">Reference proteome</keyword>
<proteinExistence type="predicted"/>
<name>A0ACB9ADU8_CICIN</name>
<comment type="caution">
    <text evidence="1">The sequence shown here is derived from an EMBL/GenBank/DDBJ whole genome shotgun (WGS) entry which is preliminary data.</text>
</comment>
<accession>A0ACB9ADU8</accession>
<evidence type="ECO:0000313" key="2">
    <source>
        <dbReference type="Proteomes" id="UP001055811"/>
    </source>
</evidence>
<dbReference type="EMBL" id="CM042015">
    <property type="protein sequence ID" value="KAI3708317.1"/>
    <property type="molecule type" value="Genomic_DNA"/>
</dbReference>
<reference evidence="1 2" key="2">
    <citation type="journal article" date="2022" name="Mol. Ecol. Resour.">
        <title>The genomes of chicory, endive, great burdock and yacon provide insights into Asteraceae paleo-polyploidization history and plant inulin production.</title>
        <authorList>
            <person name="Fan W."/>
            <person name="Wang S."/>
            <person name="Wang H."/>
            <person name="Wang A."/>
            <person name="Jiang F."/>
            <person name="Liu H."/>
            <person name="Zhao H."/>
            <person name="Xu D."/>
            <person name="Zhang Y."/>
        </authorList>
    </citation>
    <scope>NUCLEOTIDE SEQUENCE [LARGE SCALE GENOMIC DNA]</scope>
    <source>
        <strain evidence="2">cv. Punajuju</strain>
        <tissue evidence="1">Leaves</tissue>
    </source>
</reference>
<reference evidence="2" key="1">
    <citation type="journal article" date="2022" name="Mol. Ecol. Resour.">
        <title>The genomes of chicory, endive, great burdock and yacon provide insights into Asteraceae palaeo-polyploidization history and plant inulin production.</title>
        <authorList>
            <person name="Fan W."/>
            <person name="Wang S."/>
            <person name="Wang H."/>
            <person name="Wang A."/>
            <person name="Jiang F."/>
            <person name="Liu H."/>
            <person name="Zhao H."/>
            <person name="Xu D."/>
            <person name="Zhang Y."/>
        </authorList>
    </citation>
    <scope>NUCLEOTIDE SEQUENCE [LARGE SCALE GENOMIC DNA]</scope>
    <source>
        <strain evidence="2">cv. Punajuju</strain>
    </source>
</reference>
<dbReference type="Proteomes" id="UP001055811">
    <property type="component" value="Linkage Group LG07"/>
</dbReference>
<sequence>MSGIQCPNQFLQRVFRSKQIDECYTQISSFNVYPRRRPPLRPPVSPPASSSSSPSHSQGNPVFPDFRSPLSILVVSLQHRYVPRMPSSLRYNVDILPIGSMRKCNFTFT</sequence>